<dbReference type="GeneID" id="87818257"/>
<evidence type="ECO:0000313" key="1">
    <source>
        <dbReference type="EMBL" id="KAK4141361.1"/>
    </source>
</evidence>
<sequence>MCTTGYNHFTCGCAWPAADTLQFCEYAKLKGIVCPDFQIDEDCARSRSWRFLVCLEHA</sequence>
<reference evidence="1" key="1">
    <citation type="journal article" date="2023" name="Mol. Phylogenet. Evol.">
        <title>Genome-scale phylogeny and comparative genomics of the fungal order Sordariales.</title>
        <authorList>
            <person name="Hensen N."/>
            <person name="Bonometti L."/>
            <person name="Westerberg I."/>
            <person name="Brannstrom I.O."/>
            <person name="Guillou S."/>
            <person name="Cros-Aarteil S."/>
            <person name="Calhoun S."/>
            <person name="Haridas S."/>
            <person name="Kuo A."/>
            <person name="Mondo S."/>
            <person name="Pangilinan J."/>
            <person name="Riley R."/>
            <person name="LaButti K."/>
            <person name="Andreopoulos B."/>
            <person name="Lipzen A."/>
            <person name="Chen C."/>
            <person name="Yan M."/>
            <person name="Daum C."/>
            <person name="Ng V."/>
            <person name="Clum A."/>
            <person name="Steindorff A."/>
            <person name="Ohm R.A."/>
            <person name="Martin F."/>
            <person name="Silar P."/>
            <person name="Natvig D.O."/>
            <person name="Lalanne C."/>
            <person name="Gautier V."/>
            <person name="Ament-Velasquez S.L."/>
            <person name="Kruys A."/>
            <person name="Hutchinson M.I."/>
            <person name="Powell A.J."/>
            <person name="Barry K."/>
            <person name="Miller A.N."/>
            <person name="Grigoriev I.V."/>
            <person name="Debuchy R."/>
            <person name="Gladieux P."/>
            <person name="Hiltunen Thoren M."/>
            <person name="Johannesson H."/>
        </authorList>
    </citation>
    <scope>NUCLEOTIDE SEQUENCE</scope>
    <source>
        <strain evidence="1">CBS 141.50</strain>
    </source>
</reference>
<dbReference type="Proteomes" id="UP001302676">
    <property type="component" value="Unassembled WGS sequence"/>
</dbReference>
<name>A0AAN6V0M9_9PEZI</name>
<evidence type="ECO:0000313" key="2">
    <source>
        <dbReference type="Proteomes" id="UP001302676"/>
    </source>
</evidence>
<reference evidence="1" key="2">
    <citation type="submission" date="2023-05" db="EMBL/GenBank/DDBJ databases">
        <authorList>
            <consortium name="Lawrence Berkeley National Laboratory"/>
            <person name="Steindorff A."/>
            <person name="Hensen N."/>
            <person name="Bonometti L."/>
            <person name="Westerberg I."/>
            <person name="Brannstrom I.O."/>
            <person name="Guillou S."/>
            <person name="Cros-Aarteil S."/>
            <person name="Calhoun S."/>
            <person name="Haridas S."/>
            <person name="Kuo A."/>
            <person name="Mondo S."/>
            <person name="Pangilinan J."/>
            <person name="Riley R."/>
            <person name="Labutti K."/>
            <person name="Andreopoulos B."/>
            <person name="Lipzen A."/>
            <person name="Chen C."/>
            <person name="Yanf M."/>
            <person name="Daum C."/>
            <person name="Ng V."/>
            <person name="Clum A."/>
            <person name="Ohm R."/>
            <person name="Martin F."/>
            <person name="Silar P."/>
            <person name="Natvig D."/>
            <person name="Lalanne C."/>
            <person name="Gautier V."/>
            <person name="Ament-Velasquez S.L."/>
            <person name="Kruys A."/>
            <person name="Hutchinson M.I."/>
            <person name="Powell A.J."/>
            <person name="Barry K."/>
            <person name="Miller A.N."/>
            <person name="Grigoriev I.V."/>
            <person name="Debuchy R."/>
            <person name="Gladieux P."/>
            <person name="Thoren M.H."/>
            <person name="Johannesson H."/>
        </authorList>
    </citation>
    <scope>NUCLEOTIDE SEQUENCE</scope>
    <source>
        <strain evidence="1">CBS 141.50</strain>
    </source>
</reference>
<protein>
    <submittedName>
        <fullName evidence="1">Uncharacterized protein</fullName>
    </submittedName>
</protein>
<gene>
    <name evidence="1" type="ORF">C8A04DRAFT_31112</name>
</gene>
<dbReference type="EMBL" id="MU853613">
    <property type="protein sequence ID" value="KAK4141361.1"/>
    <property type="molecule type" value="Genomic_DNA"/>
</dbReference>
<keyword evidence="2" id="KW-1185">Reference proteome</keyword>
<dbReference type="RefSeq" id="XP_062634732.1">
    <property type="nucleotide sequence ID" value="XM_062781644.1"/>
</dbReference>
<organism evidence="1 2">
    <name type="scientific">Dichotomopilus funicola</name>
    <dbReference type="NCBI Taxonomy" id="1934379"/>
    <lineage>
        <taxon>Eukaryota</taxon>
        <taxon>Fungi</taxon>
        <taxon>Dikarya</taxon>
        <taxon>Ascomycota</taxon>
        <taxon>Pezizomycotina</taxon>
        <taxon>Sordariomycetes</taxon>
        <taxon>Sordariomycetidae</taxon>
        <taxon>Sordariales</taxon>
        <taxon>Chaetomiaceae</taxon>
        <taxon>Dichotomopilus</taxon>
    </lineage>
</organism>
<dbReference type="AlphaFoldDB" id="A0AAN6V0M9"/>
<proteinExistence type="predicted"/>
<accession>A0AAN6V0M9</accession>
<comment type="caution">
    <text evidence="1">The sequence shown here is derived from an EMBL/GenBank/DDBJ whole genome shotgun (WGS) entry which is preliminary data.</text>
</comment>